<dbReference type="SUPFAM" id="SSF48557">
    <property type="entry name" value="L-aspartase-like"/>
    <property type="match status" value="1"/>
</dbReference>
<dbReference type="Pfam" id="PF10415">
    <property type="entry name" value="FumaraseC_C"/>
    <property type="match status" value="1"/>
</dbReference>
<dbReference type="PANTHER" id="PTHR11444">
    <property type="entry name" value="ASPARTATEAMMONIA/ARGININOSUCCINATE/ADENYLOSUCCINATE LYASE"/>
    <property type="match status" value="1"/>
</dbReference>
<comment type="miscellaneous">
    <text evidence="4">There are 2 substrate-binding sites: the catalytic A site, and the non-catalytic B site that may play a role in the transfer of substrate or product between the active site and the solvent. Alternatively, the B site may bind allosteric effectors.</text>
</comment>
<dbReference type="InterPro" id="IPR005677">
    <property type="entry name" value="Fum_hydII"/>
</dbReference>
<dbReference type="PRINTS" id="PR00149">
    <property type="entry name" value="FUMRATELYASE"/>
</dbReference>
<evidence type="ECO:0000259" key="5">
    <source>
        <dbReference type="Pfam" id="PF00206"/>
    </source>
</evidence>
<accession>A0A0R2DBY6</accession>
<dbReference type="FunFam" id="1.20.200.10:FF:000001">
    <property type="entry name" value="Fumarate hydratase, mitochondrial"/>
    <property type="match status" value="1"/>
</dbReference>
<feature type="binding site" evidence="4">
    <location>
        <position position="317"/>
    </location>
    <ligand>
        <name>substrate</name>
    </ligand>
</feature>
<reference evidence="7 8" key="1">
    <citation type="journal article" date="2015" name="Genome Announc.">
        <title>Expanding the biotechnology potential of lactobacilli through comparative genomics of 213 strains and associated genera.</title>
        <authorList>
            <person name="Sun Z."/>
            <person name="Harris H.M."/>
            <person name="McCann A."/>
            <person name="Guo C."/>
            <person name="Argimon S."/>
            <person name="Zhang W."/>
            <person name="Yang X."/>
            <person name="Jeffery I.B."/>
            <person name="Cooney J.C."/>
            <person name="Kagawa T.F."/>
            <person name="Liu W."/>
            <person name="Song Y."/>
            <person name="Salvetti E."/>
            <person name="Wrobel A."/>
            <person name="Rasinkangas P."/>
            <person name="Parkhill J."/>
            <person name="Rea M.C."/>
            <person name="O'Sullivan O."/>
            <person name="Ritari J."/>
            <person name="Douillard F.P."/>
            <person name="Paul Ross R."/>
            <person name="Yang R."/>
            <person name="Briner A.E."/>
            <person name="Felis G.E."/>
            <person name="de Vos W.M."/>
            <person name="Barrangou R."/>
            <person name="Klaenhammer T.R."/>
            <person name="Caufield P.W."/>
            <person name="Cui Y."/>
            <person name="Zhang H."/>
            <person name="O'Toole P.W."/>
        </authorList>
    </citation>
    <scope>NUCLEOTIDE SEQUENCE [LARGE SCALE GENOMIC DNA]</scope>
    <source>
        <strain evidence="7 8">DSM 20253</strain>
    </source>
</reference>
<feature type="binding site" evidence="4">
    <location>
        <position position="185"/>
    </location>
    <ligand>
        <name>substrate</name>
    </ligand>
</feature>
<name>A0A0R2DBY6_9LACO</name>
<dbReference type="InterPro" id="IPR018951">
    <property type="entry name" value="Fumarase_C_C"/>
</dbReference>
<organism evidence="7 8">
    <name type="scientific">Loigolactobacillus rennini DSM 20253</name>
    <dbReference type="NCBI Taxonomy" id="1423796"/>
    <lineage>
        <taxon>Bacteria</taxon>
        <taxon>Bacillati</taxon>
        <taxon>Bacillota</taxon>
        <taxon>Bacilli</taxon>
        <taxon>Lactobacillales</taxon>
        <taxon>Lactobacillaceae</taxon>
        <taxon>Loigolactobacillus</taxon>
    </lineage>
</organism>
<dbReference type="Proteomes" id="UP000051638">
    <property type="component" value="Unassembled WGS sequence"/>
</dbReference>
<dbReference type="InterPro" id="IPR020557">
    <property type="entry name" value="Fumarate_lyase_CS"/>
</dbReference>
<dbReference type="UniPathway" id="UPA00223">
    <property type="reaction ID" value="UER01007"/>
</dbReference>
<dbReference type="CDD" id="cd01362">
    <property type="entry name" value="Fumarase_classII"/>
    <property type="match status" value="1"/>
</dbReference>
<keyword evidence="3 4" id="KW-0456">Lyase</keyword>
<comment type="function">
    <text evidence="4">Involved in the TCA cycle. Catalyzes the stereospecific interconversion of fumarate to L-malate.</text>
</comment>
<dbReference type="PANTHER" id="PTHR11444:SF1">
    <property type="entry name" value="FUMARATE HYDRATASE, MITOCHONDRIAL"/>
    <property type="match status" value="1"/>
</dbReference>
<comment type="catalytic activity">
    <reaction evidence="4">
        <text>(S)-malate = fumarate + H2O</text>
        <dbReference type="Rhea" id="RHEA:12460"/>
        <dbReference type="ChEBI" id="CHEBI:15377"/>
        <dbReference type="ChEBI" id="CHEBI:15589"/>
        <dbReference type="ChEBI" id="CHEBI:29806"/>
        <dbReference type="EC" id="4.2.1.2"/>
    </reaction>
</comment>
<dbReference type="FunFam" id="1.10.40.30:FF:000002">
    <property type="entry name" value="Fumarate hydratase class II"/>
    <property type="match status" value="1"/>
</dbReference>
<keyword evidence="4" id="KW-0963">Cytoplasm</keyword>
<evidence type="ECO:0000256" key="3">
    <source>
        <dbReference type="ARBA" id="ARBA00023239"/>
    </source>
</evidence>
<feature type="site" description="Important for catalytic activity" evidence="4">
    <location>
        <position position="329"/>
    </location>
</feature>
<dbReference type="InterPro" id="IPR000362">
    <property type="entry name" value="Fumarate_lyase_fam"/>
</dbReference>
<proteinExistence type="inferred from homology"/>
<feature type="active site" description="Proton donor/acceptor" evidence="4">
    <location>
        <position position="186"/>
    </location>
</feature>
<dbReference type="Gene3D" id="1.20.200.10">
    <property type="entry name" value="Fumarase/aspartase (Central domain)"/>
    <property type="match status" value="1"/>
</dbReference>
<dbReference type="Gene3D" id="1.10.40.30">
    <property type="entry name" value="Fumarase/aspartase (C-terminal domain)"/>
    <property type="match status" value="1"/>
</dbReference>
<dbReference type="InterPro" id="IPR024083">
    <property type="entry name" value="Fumarase/histidase_N"/>
</dbReference>
<dbReference type="InterPro" id="IPR008948">
    <property type="entry name" value="L-Aspartase-like"/>
</dbReference>
<keyword evidence="4" id="KW-0816">Tricarboxylic acid cycle</keyword>
<comment type="subcellular location">
    <subcellularLocation>
        <location evidence="4">Cytoplasm</location>
    </subcellularLocation>
</comment>
<feature type="binding site" evidence="4">
    <location>
        <begin position="102"/>
        <end position="104"/>
    </location>
    <ligand>
        <name>substrate</name>
    </ligand>
</feature>
<dbReference type="Pfam" id="PF00206">
    <property type="entry name" value="Lyase_1"/>
    <property type="match status" value="1"/>
</dbReference>
<protein>
    <recommendedName>
        <fullName evidence="4">Fumarate hydratase class II</fullName>
        <shortName evidence="4">Fumarase C</shortName>
        <ecNumber evidence="4">4.2.1.2</ecNumber>
    </recommendedName>
    <alternativeName>
        <fullName evidence="4">Aerobic fumarase</fullName>
    </alternativeName>
    <alternativeName>
        <fullName evidence="4">Iron-independent fumarase</fullName>
    </alternativeName>
</protein>
<evidence type="ECO:0000256" key="1">
    <source>
        <dbReference type="ARBA" id="ARBA00001494"/>
    </source>
</evidence>
<comment type="caution">
    <text evidence="7">The sequence shown here is derived from an EMBL/GenBank/DDBJ whole genome shotgun (WGS) entry which is preliminary data.</text>
</comment>
<comment type="similarity">
    <text evidence="2 4">Belongs to the class-II fumarase/aspartase family. Fumarase subfamily.</text>
</comment>
<feature type="active site" evidence="4">
    <location>
        <position position="316"/>
    </location>
</feature>
<feature type="binding site" evidence="4">
    <location>
        <begin position="138"/>
        <end position="140"/>
    </location>
    <ligand>
        <name>substrate</name>
    </ligand>
</feature>
<dbReference type="PATRIC" id="fig|1423796.3.peg.1474"/>
<comment type="subunit">
    <text evidence="4">Homotetramer.</text>
</comment>
<comment type="caution">
    <text evidence="4">Lacks conserved residue(s) required for the propagation of feature annotation.</text>
</comment>
<dbReference type="InterPro" id="IPR022761">
    <property type="entry name" value="Fumarate_lyase_N"/>
</dbReference>
<dbReference type="EMBL" id="AYYI01000038">
    <property type="protein sequence ID" value="KRM97683.1"/>
    <property type="molecule type" value="Genomic_DNA"/>
</dbReference>
<dbReference type="Gene3D" id="1.10.275.10">
    <property type="entry name" value="Fumarase/aspartase (N-terminal domain)"/>
    <property type="match status" value="1"/>
</dbReference>
<gene>
    <name evidence="4" type="primary">fumC</name>
    <name evidence="7" type="ORF">FC24_GL001447</name>
</gene>
<feature type="domain" description="Fumarate lyase N-terminal" evidence="5">
    <location>
        <begin position="17"/>
        <end position="340"/>
    </location>
</feature>
<dbReference type="GO" id="GO:0006106">
    <property type="term" value="P:fumarate metabolic process"/>
    <property type="evidence" value="ECO:0007669"/>
    <property type="project" value="InterPro"/>
</dbReference>
<dbReference type="GO" id="GO:0008797">
    <property type="term" value="F:aspartate ammonia-lyase activity"/>
    <property type="evidence" value="ECO:0007669"/>
    <property type="project" value="UniProtKB-EC"/>
</dbReference>
<evidence type="ECO:0000256" key="2">
    <source>
        <dbReference type="ARBA" id="ARBA00009084"/>
    </source>
</evidence>
<comment type="pathway">
    <text evidence="4">Carbohydrate metabolism; tricarboxylic acid cycle; (S)-malate from fumarate: step 1/1.</text>
</comment>
<feature type="binding site" evidence="4">
    <location>
        <begin position="322"/>
        <end position="324"/>
    </location>
    <ligand>
        <name>substrate</name>
    </ligand>
</feature>
<sequence length="464" mass="50693">MEEIVMSKFRLEHDALGTVKVPQHAAWGAQTERSRQNFKIGPHMPYTVVTALLHIKKAAARTNAELGNLSQHKAALIVQTIDQLLADDHQADFPLVIYQTGSGTQTNMNVNEVICHYAAKLNPHLPLSPNDDVNCSQSSNDTFPAAMMISAYQACQSLLPVIKALITTLVKKQQAFQQIVKIGRTHLQDATPLTVGQEISGWISALQHDVQFLEQNLSTLLELPLGGTAVGTGLNTITGFDQQIVAQLAQDYQLPFRVAPNKFQGLAHHSGLNFIHGSLKTLASDLLKIGNDIRFLASGPRAGYAELTIPANEPGSSIMPGKVNPTQVEALTMVIARVMGNDVTINFAASQGNFEMNVYKPIIIAAFLETTQLLTQSITSFNQKLVQGLQVNQARIQTLLNHSLMLVTALTPHIGYEKSAQIAQAAERDHTTLREAALKSGVITAAEFDRWVDPKVMTHPEKRN</sequence>
<dbReference type="AlphaFoldDB" id="A0A0R2DBY6"/>
<dbReference type="STRING" id="1423796.FC24_GL001447"/>
<comment type="catalytic activity">
    <reaction evidence="1">
        <text>L-aspartate = fumarate + NH4(+)</text>
        <dbReference type="Rhea" id="RHEA:16601"/>
        <dbReference type="ChEBI" id="CHEBI:28938"/>
        <dbReference type="ChEBI" id="CHEBI:29806"/>
        <dbReference type="ChEBI" id="CHEBI:29991"/>
        <dbReference type="EC" id="4.3.1.1"/>
    </reaction>
</comment>
<evidence type="ECO:0000259" key="6">
    <source>
        <dbReference type="Pfam" id="PF10415"/>
    </source>
</evidence>
<dbReference type="GO" id="GO:0005737">
    <property type="term" value="C:cytoplasm"/>
    <property type="evidence" value="ECO:0007669"/>
    <property type="project" value="UniProtKB-SubCell"/>
</dbReference>
<evidence type="ECO:0000313" key="7">
    <source>
        <dbReference type="EMBL" id="KRM97683.1"/>
    </source>
</evidence>
<dbReference type="GO" id="GO:0004333">
    <property type="term" value="F:fumarate hydratase activity"/>
    <property type="evidence" value="ECO:0007669"/>
    <property type="project" value="UniProtKB-UniRule"/>
</dbReference>
<dbReference type="EC" id="4.2.1.2" evidence="4"/>
<evidence type="ECO:0000256" key="4">
    <source>
        <dbReference type="HAMAP-Rule" id="MF_00743"/>
    </source>
</evidence>
<dbReference type="PROSITE" id="PS00163">
    <property type="entry name" value="FUMARATE_LYASES"/>
    <property type="match status" value="1"/>
</dbReference>
<feature type="domain" description="Fumarase C C-terminal" evidence="6">
    <location>
        <begin position="406"/>
        <end position="459"/>
    </location>
</feature>
<dbReference type="HAMAP" id="MF_00743">
    <property type="entry name" value="FumaraseC"/>
    <property type="match status" value="1"/>
</dbReference>
<dbReference type="GO" id="GO:0006108">
    <property type="term" value="P:malate metabolic process"/>
    <property type="evidence" value="ECO:0007669"/>
    <property type="project" value="TreeGrafter"/>
</dbReference>
<evidence type="ECO:0000313" key="8">
    <source>
        <dbReference type="Proteomes" id="UP000051638"/>
    </source>
</evidence>
<keyword evidence="8" id="KW-1185">Reference proteome</keyword>
<dbReference type="GO" id="GO:0006099">
    <property type="term" value="P:tricarboxylic acid cycle"/>
    <property type="evidence" value="ECO:0007669"/>
    <property type="project" value="UniProtKB-UniRule"/>
</dbReference>